<gene>
    <name evidence="1" type="ORF">J2S43_006809</name>
</gene>
<protein>
    <recommendedName>
        <fullName evidence="3">Nuclear transport factor 2 family protein</fullName>
    </recommendedName>
</protein>
<comment type="caution">
    <text evidence="1">The sequence shown here is derived from an EMBL/GenBank/DDBJ whole genome shotgun (WGS) entry which is preliminary data.</text>
</comment>
<dbReference type="RefSeq" id="WP_306836083.1">
    <property type="nucleotide sequence ID" value="NZ_JAUSRA010000001.1"/>
</dbReference>
<dbReference type="Proteomes" id="UP001240984">
    <property type="component" value="Unassembled WGS sequence"/>
</dbReference>
<proteinExistence type="predicted"/>
<dbReference type="EMBL" id="JAUSRA010000001">
    <property type="protein sequence ID" value="MDP9798297.1"/>
    <property type="molecule type" value="Genomic_DNA"/>
</dbReference>
<organism evidence="1 2">
    <name type="scientific">Catenuloplanes nepalensis</name>
    <dbReference type="NCBI Taxonomy" id="587533"/>
    <lineage>
        <taxon>Bacteria</taxon>
        <taxon>Bacillati</taxon>
        <taxon>Actinomycetota</taxon>
        <taxon>Actinomycetes</taxon>
        <taxon>Micromonosporales</taxon>
        <taxon>Micromonosporaceae</taxon>
        <taxon>Catenuloplanes</taxon>
    </lineage>
</organism>
<evidence type="ECO:0008006" key="3">
    <source>
        <dbReference type="Google" id="ProtNLM"/>
    </source>
</evidence>
<sequence length="159" mass="17345">MPTLLCLGIASIPVVWFARETWAAGQGEVSPAAAVTVYLYALSNGEELGVRRVLADGRRDELFDQWSAYRAEIERGQDLPSRLTWGAATEQVEAEGRAAVTVDVAGVWSLPDAPVGSSILRGESHPWHFEARRDRGGWRIWSASLPAWCGAHVRADTCA</sequence>
<evidence type="ECO:0000313" key="1">
    <source>
        <dbReference type="EMBL" id="MDP9798297.1"/>
    </source>
</evidence>
<name>A0ABT9N3L4_9ACTN</name>
<keyword evidence="2" id="KW-1185">Reference proteome</keyword>
<evidence type="ECO:0000313" key="2">
    <source>
        <dbReference type="Proteomes" id="UP001240984"/>
    </source>
</evidence>
<accession>A0ABT9N3L4</accession>
<reference evidence="1 2" key="1">
    <citation type="submission" date="2023-07" db="EMBL/GenBank/DDBJ databases">
        <title>Sequencing the genomes of 1000 actinobacteria strains.</title>
        <authorList>
            <person name="Klenk H.-P."/>
        </authorList>
    </citation>
    <scope>NUCLEOTIDE SEQUENCE [LARGE SCALE GENOMIC DNA]</scope>
    <source>
        <strain evidence="1 2">DSM 44710</strain>
    </source>
</reference>